<protein>
    <recommendedName>
        <fullName evidence="5">Secreted protein</fullName>
    </recommendedName>
</protein>
<organism evidence="3 4">
    <name type="scientific">Liparis tanakae</name>
    <name type="common">Tanaka's snailfish</name>
    <dbReference type="NCBI Taxonomy" id="230148"/>
    <lineage>
        <taxon>Eukaryota</taxon>
        <taxon>Metazoa</taxon>
        <taxon>Chordata</taxon>
        <taxon>Craniata</taxon>
        <taxon>Vertebrata</taxon>
        <taxon>Euteleostomi</taxon>
        <taxon>Actinopterygii</taxon>
        <taxon>Neopterygii</taxon>
        <taxon>Teleostei</taxon>
        <taxon>Neoteleostei</taxon>
        <taxon>Acanthomorphata</taxon>
        <taxon>Eupercaria</taxon>
        <taxon>Perciformes</taxon>
        <taxon>Cottioidei</taxon>
        <taxon>Cottales</taxon>
        <taxon>Liparidae</taxon>
        <taxon>Liparis</taxon>
    </lineage>
</organism>
<feature type="compositionally biased region" description="Basic and acidic residues" evidence="1">
    <location>
        <begin position="79"/>
        <end position="97"/>
    </location>
</feature>
<feature type="chain" id="PRO_5021374530" description="Secreted protein" evidence="2">
    <location>
        <begin position="30"/>
        <end position="97"/>
    </location>
</feature>
<dbReference type="AlphaFoldDB" id="A0A4Z2HGN6"/>
<evidence type="ECO:0000313" key="3">
    <source>
        <dbReference type="EMBL" id="TNN64084.1"/>
    </source>
</evidence>
<name>A0A4Z2HGN6_9TELE</name>
<feature type="region of interest" description="Disordered" evidence="1">
    <location>
        <begin position="49"/>
        <end position="97"/>
    </location>
</feature>
<evidence type="ECO:0000256" key="2">
    <source>
        <dbReference type="SAM" id="SignalP"/>
    </source>
</evidence>
<proteinExistence type="predicted"/>
<keyword evidence="2" id="KW-0732">Signal</keyword>
<comment type="caution">
    <text evidence="3">The sequence shown here is derived from an EMBL/GenBank/DDBJ whole genome shotgun (WGS) entry which is preliminary data.</text>
</comment>
<accession>A0A4Z2HGN6</accession>
<keyword evidence="4" id="KW-1185">Reference proteome</keyword>
<sequence>MMMMMMMVVVVKMMVMMMVMMMMMVVCLCQCVCCFSVMNIPYPRWPALHETERANPPNQREASAAASPPRSAARYPRGRKAEAQKSRRTEEEHGREL</sequence>
<reference evidence="3 4" key="1">
    <citation type="submission" date="2019-03" db="EMBL/GenBank/DDBJ databases">
        <title>First draft genome of Liparis tanakae, snailfish: a comprehensive survey of snailfish specific genes.</title>
        <authorList>
            <person name="Kim W."/>
            <person name="Song I."/>
            <person name="Jeong J.-H."/>
            <person name="Kim D."/>
            <person name="Kim S."/>
            <person name="Ryu S."/>
            <person name="Song J.Y."/>
            <person name="Lee S.K."/>
        </authorList>
    </citation>
    <scope>NUCLEOTIDE SEQUENCE [LARGE SCALE GENOMIC DNA]</scope>
    <source>
        <tissue evidence="3">Muscle</tissue>
    </source>
</reference>
<evidence type="ECO:0008006" key="5">
    <source>
        <dbReference type="Google" id="ProtNLM"/>
    </source>
</evidence>
<feature type="signal peptide" evidence="2">
    <location>
        <begin position="1"/>
        <end position="29"/>
    </location>
</feature>
<dbReference type="EMBL" id="SRLO01000259">
    <property type="protein sequence ID" value="TNN64084.1"/>
    <property type="molecule type" value="Genomic_DNA"/>
</dbReference>
<dbReference type="Proteomes" id="UP000314294">
    <property type="component" value="Unassembled WGS sequence"/>
</dbReference>
<evidence type="ECO:0000313" key="4">
    <source>
        <dbReference type="Proteomes" id="UP000314294"/>
    </source>
</evidence>
<feature type="compositionally biased region" description="Low complexity" evidence="1">
    <location>
        <begin position="62"/>
        <end position="75"/>
    </location>
</feature>
<gene>
    <name evidence="3" type="ORF">EYF80_025702</name>
</gene>
<evidence type="ECO:0000256" key="1">
    <source>
        <dbReference type="SAM" id="MobiDB-lite"/>
    </source>
</evidence>